<dbReference type="InterPro" id="IPR006527">
    <property type="entry name" value="F-box-assoc_dom_typ1"/>
</dbReference>
<dbReference type="PANTHER" id="PTHR35546:SF25">
    <property type="entry name" value="F-BOX DOMAIN-CONTAINING PROTEIN"/>
    <property type="match status" value="1"/>
</dbReference>
<dbReference type="NCBIfam" id="TIGR01640">
    <property type="entry name" value="F_box_assoc_1"/>
    <property type="match status" value="1"/>
</dbReference>
<dbReference type="AlphaFoldDB" id="A0AAD7KR97"/>
<evidence type="ECO:0000259" key="1">
    <source>
        <dbReference type="Pfam" id="PF07734"/>
    </source>
</evidence>
<comment type="caution">
    <text evidence="2">The sequence shown here is derived from an EMBL/GenBank/DDBJ whole genome shotgun (WGS) entry which is preliminary data.</text>
</comment>
<dbReference type="InterPro" id="IPR055290">
    <property type="entry name" value="At3g26010-like"/>
</dbReference>
<dbReference type="PANTHER" id="PTHR35546">
    <property type="entry name" value="F-BOX PROTEIN INTERACTION DOMAIN PROTEIN-RELATED"/>
    <property type="match status" value="1"/>
</dbReference>
<name>A0AAD7KR97_QUISA</name>
<accession>A0AAD7KR97</accession>
<gene>
    <name evidence="2" type="ORF">O6P43_033723</name>
</gene>
<dbReference type="InterPro" id="IPR017451">
    <property type="entry name" value="F-box-assoc_interact_dom"/>
</dbReference>
<evidence type="ECO:0000313" key="3">
    <source>
        <dbReference type="Proteomes" id="UP001163823"/>
    </source>
</evidence>
<protein>
    <submittedName>
        <fullName evidence="2">F-box protein</fullName>
    </submittedName>
</protein>
<feature type="domain" description="F-box associated beta-propeller type 1" evidence="1">
    <location>
        <begin position="164"/>
        <end position="411"/>
    </location>
</feature>
<dbReference type="Proteomes" id="UP001163823">
    <property type="component" value="Chromosome 14"/>
</dbReference>
<dbReference type="KEGG" id="qsa:O6P43_033723"/>
<keyword evidence="3" id="KW-1185">Reference proteome</keyword>
<proteinExistence type="predicted"/>
<dbReference type="Pfam" id="PF07734">
    <property type="entry name" value="FBA_1"/>
    <property type="match status" value="1"/>
</dbReference>
<dbReference type="EMBL" id="JARAOO010000014">
    <property type="protein sequence ID" value="KAJ7944303.1"/>
    <property type="molecule type" value="Genomic_DNA"/>
</dbReference>
<evidence type="ECO:0000313" key="2">
    <source>
        <dbReference type="EMBL" id="KAJ7944303.1"/>
    </source>
</evidence>
<sequence length="433" mass="48794">MVDFNDPDLDDPDLDFDGYIETDSDEDSCVDYSNSITSPKLGVKDGLNAFPGYQLKAKASQAPPDCFKPEIKENMQIGAIIMEHSLPFLPAKSLCRFKTVSRGWNQYISTPFFSHRQANCFRDISGFFCQVPGYNPFLISIDSLAFGIPSPSLSFLPESVTIRSACNGLLCCQGQDGNDAYYICNPVSEQYEVLPKPNLYHGPESVVALVFEPAIYNFAANFELVCAIPMIGQPVVCFEIYSSRSRMWRMVDTLCCELEGLKLCADGFYMKGICYWETVSGAVLAFDLKNEEYGIFLLPSNSGPQGVLTVMHGELCYILPHQQESQWMIDIYGDVTMTLKQRIYCHLGNFLYDTMELLQALPFGSDDLLMLYNGTRLIAYHVKEQKATSISELSSDKFVRFVPYVNSLVQVDRHPWLSGMLRQMSIEESNCRL</sequence>
<reference evidence="2" key="1">
    <citation type="journal article" date="2023" name="Science">
        <title>Elucidation of the pathway for biosynthesis of saponin adjuvants from the soapbark tree.</title>
        <authorList>
            <person name="Reed J."/>
            <person name="Orme A."/>
            <person name="El-Demerdash A."/>
            <person name="Owen C."/>
            <person name="Martin L.B.B."/>
            <person name="Misra R.C."/>
            <person name="Kikuchi S."/>
            <person name="Rejzek M."/>
            <person name="Martin A.C."/>
            <person name="Harkess A."/>
            <person name="Leebens-Mack J."/>
            <person name="Louveau T."/>
            <person name="Stephenson M.J."/>
            <person name="Osbourn A."/>
        </authorList>
    </citation>
    <scope>NUCLEOTIDE SEQUENCE</scope>
    <source>
        <strain evidence="2">S10</strain>
    </source>
</reference>
<organism evidence="2 3">
    <name type="scientific">Quillaja saponaria</name>
    <name type="common">Soap bark tree</name>
    <dbReference type="NCBI Taxonomy" id="32244"/>
    <lineage>
        <taxon>Eukaryota</taxon>
        <taxon>Viridiplantae</taxon>
        <taxon>Streptophyta</taxon>
        <taxon>Embryophyta</taxon>
        <taxon>Tracheophyta</taxon>
        <taxon>Spermatophyta</taxon>
        <taxon>Magnoliopsida</taxon>
        <taxon>eudicotyledons</taxon>
        <taxon>Gunneridae</taxon>
        <taxon>Pentapetalae</taxon>
        <taxon>rosids</taxon>
        <taxon>fabids</taxon>
        <taxon>Fabales</taxon>
        <taxon>Quillajaceae</taxon>
        <taxon>Quillaja</taxon>
    </lineage>
</organism>
<dbReference type="SUPFAM" id="SSF81383">
    <property type="entry name" value="F-box domain"/>
    <property type="match status" value="1"/>
</dbReference>
<dbReference type="InterPro" id="IPR036047">
    <property type="entry name" value="F-box-like_dom_sf"/>
</dbReference>